<proteinExistence type="predicted"/>
<dbReference type="PANTHER" id="PTHR40469">
    <property type="entry name" value="SECRETED GLYCOSYL HYDROLASE"/>
    <property type="match status" value="1"/>
</dbReference>
<feature type="domain" description="ThuA-like" evidence="2">
    <location>
        <begin position="100"/>
        <end position="287"/>
    </location>
</feature>
<keyword evidence="1" id="KW-0472">Membrane</keyword>
<dbReference type="EMBL" id="CP015136">
    <property type="protein sequence ID" value="AMY12612.1"/>
    <property type="molecule type" value="Genomic_DNA"/>
</dbReference>
<dbReference type="SUPFAM" id="SSF52317">
    <property type="entry name" value="Class I glutamine amidotransferase-like"/>
    <property type="match status" value="1"/>
</dbReference>
<name>A0A143PVK6_LUTPR</name>
<organism evidence="3 4">
    <name type="scientific">Luteitalea pratensis</name>
    <dbReference type="NCBI Taxonomy" id="1855912"/>
    <lineage>
        <taxon>Bacteria</taxon>
        <taxon>Pseudomonadati</taxon>
        <taxon>Acidobacteriota</taxon>
        <taxon>Vicinamibacteria</taxon>
        <taxon>Vicinamibacterales</taxon>
        <taxon>Vicinamibacteraceae</taxon>
        <taxon>Luteitalea</taxon>
    </lineage>
</organism>
<sequence>MTAYHLRLRAYGMDVRSQVTGLRSRRTLGAVMLAMGVVGAALTYGASSGVLAQGRVPHVVFVTGDDEYRSEITMPMIAAILEKHYGMRTSVAISRPIPQTKTNIEGLEALETADLMVMFTRFRALPDEQLARITKYVDAGKPVVGLRTSTHAFLYPEGSPHVALNDGFGRDVFGQKWITHHGNKSSTSVTVNEAQAGHPILRGVTPFPARSWLYHVLPLNGPATILLEGDSINSQQTARAEQYPPHQPVAWTRGHNGTRVFFTTLGHPADFSQESMRRLVVNGILWALGKDVPQGGANATPVSPYVAPESFDLSKVPKGD</sequence>
<evidence type="ECO:0000259" key="2">
    <source>
        <dbReference type="Pfam" id="PF06283"/>
    </source>
</evidence>
<evidence type="ECO:0000313" key="4">
    <source>
        <dbReference type="Proteomes" id="UP000076079"/>
    </source>
</evidence>
<dbReference type="PATRIC" id="fig|1813736.3.peg.6192"/>
<dbReference type="Proteomes" id="UP000076079">
    <property type="component" value="Chromosome"/>
</dbReference>
<keyword evidence="1" id="KW-1133">Transmembrane helix</keyword>
<dbReference type="STRING" id="1855912.LuPra_05891"/>
<protein>
    <submittedName>
        <fullName evidence="3">Trehalose utilization</fullName>
    </submittedName>
</protein>
<dbReference type="InterPro" id="IPR029010">
    <property type="entry name" value="ThuA-like"/>
</dbReference>
<evidence type="ECO:0000256" key="1">
    <source>
        <dbReference type="SAM" id="Phobius"/>
    </source>
</evidence>
<accession>A0A143PVK6</accession>
<dbReference type="Gene3D" id="3.40.50.880">
    <property type="match status" value="1"/>
</dbReference>
<reference evidence="3 4" key="1">
    <citation type="journal article" date="2016" name="Genome Announc.">
        <title>First Complete Genome Sequence of a Subdivision 6 Acidobacterium Strain.</title>
        <authorList>
            <person name="Huang S."/>
            <person name="Vieira S."/>
            <person name="Bunk B."/>
            <person name="Riedel T."/>
            <person name="Sproer C."/>
            <person name="Overmann J."/>
        </authorList>
    </citation>
    <scope>NUCLEOTIDE SEQUENCE [LARGE SCALE GENOMIC DNA]</scope>
    <source>
        <strain evidence="4">DSM 100886 HEG_-6_39</strain>
    </source>
</reference>
<dbReference type="PANTHER" id="PTHR40469:SF2">
    <property type="entry name" value="GALACTOSE-BINDING DOMAIN-LIKE SUPERFAMILY PROTEIN"/>
    <property type="match status" value="1"/>
</dbReference>
<keyword evidence="1" id="KW-0812">Transmembrane</keyword>
<keyword evidence="4" id="KW-1185">Reference proteome</keyword>
<feature type="transmembrane region" description="Helical" evidence="1">
    <location>
        <begin position="27"/>
        <end position="46"/>
    </location>
</feature>
<dbReference type="KEGG" id="abac:LuPra_05891"/>
<dbReference type="Pfam" id="PF06283">
    <property type="entry name" value="ThuA"/>
    <property type="match status" value="1"/>
</dbReference>
<reference evidence="4" key="2">
    <citation type="submission" date="2016-04" db="EMBL/GenBank/DDBJ databases">
        <title>First Complete Genome Sequence of a Subdivision 6 Acidobacterium.</title>
        <authorList>
            <person name="Huang S."/>
            <person name="Vieira S."/>
            <person name="Bunk B."/>
            <person name="Riedel T."/>
            <person name="Sproeer C."/>
            <person name="Overmann J."/>
        </authorList>
    </citation>
    <scope>NUCLEOTIDE SEQUENCE [LARGE SCALE GENOMIC DNA]</scope>
    <source>
        <strain evidence="4">DSM 100886 HEG_-6_39</strain>
    </source>
</reference>
<gene>
    <name evidence="3" type="ORF">LuPra_05891</name>
</gene>
<evidence type="ECO:0000313" key="3">
    <source>
        <dbReference type="EMBL" id="AMY12612.1"/>
    </source>
</evidence>
<dbReference type="InterPro" id="IPR029062">
    <property type="entry name" value="Class_I_gatase-like"/>
</dbReference>
<dbReference type="AlphaFoldDB" id="A0A143PVK6"/>